<comment type="caution">
    <text evidence="4">The sequence shown here is derived from an EMBL/GenBank/DDBJ whole genome shotgun (WGS) entry which is preliminary data.</text>
</comment>
<keyword evidence="4" id="KW-0378">Hydrolase</keyword>
<dbReference type="InterPro" id="IPR049174">
    <property type="entry name" value="Beta-AFase-like"/>
</dbReference>
<dbReference type="InterPro" id="IPR008928">
    <property type="entry name" value="6-hairpin_glycosidase_sf"/>
</dbReference>
<dbReference type="AlphaFoldDB" id="A0A4V3WES2"/>
<gene>
    <name evidence="4" type="ORF">E6W99_19185</name>
</gene>
<reference evidence="4 5" key="1">
    <citation type="submission" date="2019-04" db="EMBL/GenBank/DDBJ databases">
        <title>Bacillus sediminilitoris sp. nov., isolated from a tidal flat sediment on the East China Sea.</title>
        <authorList>
            <person name="Wei Y."/>
            <person name="Mao H."/>
            <person name="Fang J."/>
        </authorList>
    </citation>
    <scope>NUCLEOTIDE SEQUENCE [LARGE SCALE GENOMIC DNA]</scope>
    <source>
        <strain evidence="4 5">DSL-17</strain>
    </source>
</reference>
<dbReference type="Proteomes" id="UP000310334">
    <property type="component" value="Unassembled WGS sequence"/>
</dbReference>
<sequence length="632" mass="72437">MSIIEQNKLEPVSLKDVTINDHFWAPRRKINREQTIPFQYKQCKETGRIDALKLNWKQGDPEIHPFWDSDVAKWIEAASYSLATDPDAELSKLVDEVIELISAAQQEDGYLNTYFTAVKPGKRWTDLRDAHELYCAGHFIEAGVAHFQATGKCSLLDIVCRYADYIDSVFGPEEGKIKGYPGHQEIELALIKLYHVTGEARYFRLSQFFIEERGNEPHYFTEEKKKYGPGYFEELFSTFANLKEYNQSHKPVREQDKVVGHSVRAMYMYCAMADLAKENGDEKLREACDRLWNNLHYKNMYVTGGIGSTAEYEGFTCDYDLPNESAYAETCAAIGLVFWNHRMLQLDCDRKYADALERALFNGVISGISLDGKKYFYENPLESLGEVHRKEWFGVSCCPPNISRLLGSLGQYIYSQSDSEAIIHLYVSGSAKFKLANQEIKLNQTTNYPWDGNVSIQLEVENPVSFALKLRIPSWTKSAGLKVNGEMVSLENILDKGYVRIEREWKNHDQIELILPMTIEKVYAHPSVRQNRNHVALQRGPLVYCIEGIDNTHYLSQLSLPRDKELTAIFDQKLLGGIVKIVGNGEITEVYDSEDLYQTKPFTTKSFEMTAVPYYAWDNREAGPMKVWIPES</sequence>
<proteinExistence type="predicted"/>
<organism evidence="4 5">
    <name type="scientific">Metabacillus sediminilitoris</name>
    <dbReference type="NCBI Taxonomy" id="2567941"/>
    <lineage>
        <taxon>Bacteria</taxon>
        <taxon>Bacillati</taxon>
        <taxon>Bacillota</taxon>
        <taxon>Bacilli</taxon>
        <taxon>Bacillales</taxon>
        <taxon>Bacillaceae</taxon>
        <taxon>Metabacillus</taxon>
    </lineage>
</organism>
<dbReference type="InterPro" id="IPR012878">
    <property type="entry name" value="Beta-AFase-like_GH127_cat"/>
</dbReference>
<dbReference type="PANTHER" id="PTHR43465">
    <property type="entry name" value="DUF1680 DOMAIN PROTEIN (AFU_ORTHOLOGUE AFUA_1G08910)"/>
    <property type="match status" value="1"/>
</dbReference>
<dbReference type="PANTHER" id="PTHR43465:SF2">
    <property type="entry name" value="DUF1680 DOMAIN PROTEIN (AFU_ORTHOLOGUE AFUA_1G08910)"/>
    <property type="match status" value="1"/>
</dbReference>
<evidence type="ECO:0000259" key="2">
    <source>
        <dbReference type="Pfam" id="PF20736"/>
    </source>
</evidence>
<feature type="domain" description="Non-reducing end beta-L-arabinofuranosidase-like GH127 C-terminal" evidence="3">
    <location>
        <begin position="520"/>
        <end position="630"/>
    </location>
</feature>
<feature type="domain" description="Non-reducing end beta-L-arabinofuranosidase-like GH127 catalytic" evidence="1">
    <location>
        <begin position="16"/>
        <end position="409"/>
    </location>
</feature>
<accession>A0A4V3WES2</accession>
<dbReference type="Pfam" id="PF20736">
    <property type="entry name" value="Glyco_hydro127M"/>
    <property type="match status" value="1"/>
</dbReference>
<evidence type="ECO:0000259" key="1">
    <source>
        <dbReference type="Pfam" id="PF07944"/>
    </source>
</evidence>
<feature type="domain" description="Non-reducing end beta-L-arabinofuranosidase-like GH127 middle" evidence="2">
    <location>
        <begin position="422"/>
        <end position="517"/>
    </location>
</feature>
<evidence type="ECO:0000259" key="3">
    <source>
        <dbReference type="Pfam" id="PF20737"/>
    </source>
</evidence>
<keyword evidence="5" id="KW-1185">Reference proteome</keyword>
<dbReference type="SUPFAM" id="SSF48208">
    <property type="entry name" value="Six-hairpin glycosidases"/>
    <property type="match status" value="1"/>
</dbReference>
<dbReference type="InterPro" id="IPR049049">
    <property type="entry name" value="Beta-AFase-like_GH127_C"/>
</dbReference>
<dbReference type="OrthoDB" id="9757939at2"/>
<protein>
    <submittedName>
        <fullName evidence="4">Glycoside hydrolase family 127 protein</fullName>
    </submittedName>
</protein>
<evidence type="ECO:0000313" key="5">
    <source>
        <dbReference type="Proteomes" id="UP000310334"/>
    </source>
</evidence>
<dbReference type="Pfam" id="PF07944">
    <property type="entry name" value="Beta-AFase-like_GH127_cat"/>
    <property type="match status" value="1"/>
</dbReference>
<dbReference type="EMBL" id="SSNT01000015">
    <property type="protein sequence ID" value="THF77462.1"/>
    <property type="molecule type" value="Genomic_DNA"/>
</dbReference>
<name>A0A4V3WES2_9BACI</name>
<dbReference type="Pfam" id="PF20737">
    <property type="entry name" value="Glyco_hydro127C"/>
    <property type="match status" value="1"/>
</dbReference>
<dbReference type="RefSeq" id="WP_136356804.1">
    <property type="nucleotide sequence ID" value="NZ_CP046266.1"/>
</dbReference>
<dbReference type="GO" id="GO:0016787">
    <property type="term" value="F:hydrolase activity"/>
    <property type="evidence" value="ECO:0007669"/>
    <property type="project" value="UniProtKB-KW"/>
</dbReference>
<dbReference type="GO" id="GO:0005975">
    <property type="term" value="P:carbohydrate metabolic process"/>
    <property type="evidence" value="ECO:0007669"/>
    <property type="project" value="InterPro"/>
</dbReference>
<evidence type="ECO:0000313" key="4">
    <source>
        <dbReference type="EMBL" id="THF77462.1"/>
    </source>
</evidence>
<dbReference type="InterPro" id="IPR049046">
    <property type="entry name" value="Beta-AFase-like_GH127_middle"/>
</dbReference>